<dbReference type="AlphaFoldDB" id="A0A0W0FWR7"/>
<feature type="region of interest" description="Disordered" evidence="1">
    <location>
        <begin position="365"/>
        <end position="388"/>
    </location>
</feature>
<gene>
    <name evidence="3" type="ORF">WG66_6712</name>
</gene>
<proteinExistence type="predicted"/>
<sequence>MADGSSTITSSGSLPTSSSTPSASSAASTNTFSVSPTFTDPFPRPTSNGGGGGGGGGGSGGGGGGGGGNFNDRNALASSASLYLYTFLATLVLLLGVSAAIVIRSLLLRRRHRRMIEEAIRNGTWVPPANSSRTKVDPSMKPKMYEAYLAGAGGAGAGGVIAPGGQEKHTSDVAEHPLAAGYSGGGKYQEEHLDWDTMMPISLQLLTTPTWIDPSNPDGGNTNSPTPASSNPNLNAGSHVERPSFPTRIRRFLSSAWAIVVPRDSPTNTDDPTPIRNNSINETMDLQNLAPWNNSSSPLHPTFSSPSPLVPQQLPPPNALTTSPSLMRVSVFIVMPNPHPIPVTKHGDEEELPVLEMGVADVDVGTEYEGGTGSVAEGSKGKRVSEDV</sequence>
<organism evidence="3 4">
    <name type="scientific">Moniliophthora roreri</name>
    <name type="common">Frosty pod rot fungus</name>
    <name type="synonym">Monilia roreri</name>
    <dbReference type="NCBI Taxonomy" id="221103"/>
    <lineage>
        <taxon>Eukaryota</taxon>
        <taxon>Fungi</taxon>
        <taxon>Dikarya</taxon>
        <taxon>Basidiomycota</taxon>
        <taxon>Agaricomycotina</taxon>
        <taxon>Agaricomycetes</taxon>
        <taxon>Agaricomycetidae</taxon>
        <taxon>Agaricales</taxon>
        <taxon>Marasmiineae</taxon>
        <taxon>Marasmiaceae</taxon>
        <taxon>Moniliophthora</taxon>
    </lineage>
</organism>
<feature type="compositionally biased region" description="Basic and acidic residues" evidence="1">
    <location>
        <begin position="379"/>
        <end position="388"/>
    </location>
</feature>
<dbReference type="EMBL" id="LATX01001554">
    <property type="protein sequence ID" value="KTB40720.1"/>
    <property type="molecule type" value="Genomic_DNA"/>
</dbReference>
<evidence type="ECO:0000256" key="1">
    <source>
        <dbReference type="SAM" id="MobiDB-lite"/>
    </source>
</evidence>
<feature type="compositionally biased region" description="Polar residues" evidence="1">
    <location>
        <begin position="292"/>
        <end position="303"/>
    </location>
</feature>
<dbReference type="Proteomes" id="UP000054988">
    <property type="component" value="Unassembled WGS sequence"/>
</dbReference>
<feature type="compositionally biased region" description="Gly residues" evidence="1">
    <location>
        <begin position="48"/>
        <end position="66"/>
    </location>
</feature>
<protein>
    <submittedName>
        <fullName evidence="3">Uncharacterized protein</fullName>
    </submittedName>
</protein>
<keyword evidence="2" id="KW-0812">Transmembrane</keyword>
<feature type="region of interest" description="Disordered" evidence="1">
    <location>
        <begin position="209"/>
        <end position="241"/>
    </location>
</feature>
<reference evidence="3 4" key="1">
    <citation type="submission" date="2015-12" db="EMBL/GenBank/DDBJ databases">
        <title>Draft genome sequence of Moniliophthora roreri, the causal agent of frosty pod rot of cacao.</title>
        <authorList>
            <person name="Aime M.C."/>
            <person name="Diaz-Valderrama J.R."/>
            <person name="Kijpornyongpan T."/>
            <person name="Phillips-Mora W."/>
        </authorList>
    </citation>
    <scope>NUCLEOTIDE SEQUENCE [LARGE SCALE GENOMIC DNA]</scope>
    <source>
        <strain evidence="3 4">MCA 2952</strain>
    </source>
</reference>
<evidence type="ECO:0000313" key="3">
    <source>
        <dbReference type="EMBL" id="KTB40720.1"/>
    </source>
</evidence>
<name>A0A0W0FWR7_MONRR</name>
<evidence type="ECO:0000256" key="2">
    <source>
        <dbReference type="SAM" id="Phobius"/>
    </source>
</evidence>
<feature type="region of interest" description="Disordered" evidence="1">
    <location>
        <begin position="292"/>
        <end position="322"/>
    </location>
</feature>
<accession>A0A0W0FWR7</accession>
<evidence type="ECO:0000313" key="4">
    <source>
        <dbReference type="Proteomes" id="UP000054988"/>
    </source>
</evidence>
<feature type="compositionally biased region" description="Polar residues" evidence="1">
    <location>
        <begin position="218"/>
        <end position="236"/>
    </location>
</feature>
<feature type="transmembrane region" description="Helical" evidence="2">
    <location>
        <begin position="82"/>
        <end position="107"/>
    </location>
</feature>
<dbReference type="eggNOG" id="ENOG502SA64">
    <property type="taxonomic scope" value="Eukaryota"/>
</dbReference>
<comment type="caution">
    <text evidence="3">The sequence shown here is derived from an EMBL/GenBank/DDBJ whole genome shotgun (WGS) entry which is preliminary data.</text>
</comment>
<keyword evidence="2" id="KW-0472">Membrane</keyword>
<keyword evidence="2" id="KW-1133">Transmembrane helix</keyword>
<feature type="compositionally biased region" description="Low complexity" evidence="1">
    <location>
        <begin position="1"/>
        <end position="35"/>
    </location>
</feature>
<feature type="region of interest" description="Disordered" evidence="1">
    <location>
        <begin position="1"/>
        <end position="66"/>
    </location>
</feature>